<name>A0ABY4FVT7_9MICO</name>
<proteinExistence type="predicted"/>
<sequence length="78" mass="8521">MEHRSTTDSKVLWARVDEGFYVCSQEADFLGYVDQDSESRSVAYDMFGRAVGSFASLQDAMARVEAGVTTEGECPSVA</sequence>
<evidence type="ECO:0000313" key="2">
    <source>
        <dbReference type="Proteomes" id="UP000831775"/>
    </source>
</evidence>
<evidence type="ECO:0008006" key="3">
    <source>
        <dbReference type="Google" id="ProtNLM"/>
    </source>
</evidence>
<protein>
    <recommendedName>
        <fullName evidence="3">KTSC domain-containing protein</fullName>
    </recommendedName>
</protein>
<keyword evidence="2" id="KW-1185">Reference proteome</keyword>
<reference evidence="1 2" key="1">
    <citation type="submission" date="2022-04" db="EMBL/GenBank/DDBJ databases">
        <title>Leucobacter sp. isolated from rhizosphere of onion.</title>
        <authorList>
            <person name="Won M."/>
            <person name="Lee C.-M."/>
            <person name="Woen H.-Y."/>
            <person name="Kwon S.-W."/>
        </authorList>
    </citation>
    <scope>NUCLEOTIDE SEQUENCE [LARGE SCALE GENOMIC DNA]</scope>
    <source>
        <strain evidence="1 2">H25R-14</strain>
    </source>
</reference>
<gene>
    <name evidence="1" type="ORF">MUN76_14560</name>
</gene>
<organism evidence="1 2">
    <name type="scientific">Leucobacter rhizosphaerae</name>
    <dbReference type="NCBI Taxonomy" id="2932245"/>
    <lineage>
        <taxon>Bacteria</taxon>
        <taxon>Bacillati</taxon>
        <taxon>Actinomycetota</taxon>
        <taxon>Actinomycetes</taxon>
        <taxon>Micrococcales</taxon>
        <taxon>Microbacteriaceae</taxon>
        <taxon>Leucobacter</taxon>
    </lineage>
</organism>
<dbReference type="RefSeq" id="WP_244685705.1">
    <property type="nucleotide sequence ID" value="NZ_CP095043.1"/>
</dbReference>
<dbReference type="Proteomes" id="UP000831775">
    <property type="component" value="Chromosome"/>
</dbReference>
<evidence type="ECO:0000313" key="1">
    <source>
        <dbReference type="EMBL" id="UOQ60239.1"/>
    </source>
</evidence>
<dbReference type="EMBL" id="CP095043">
    <property type="protein sequence ID" value="UOQ60239.1"/>
    <property type="molecule type" value="Genomic_DNA"/>
</dbReference>
<accession>A0ABY4FVT7</accession>